<dbReference type="PANTHER" id="PTHR30632">
    <property type="entry name" value="MOLYBDATE-BINDING PERIPLASMIC PROTEIN"/>
    <property type="match status" value="1"/>
</dbReference>
<evidence type="ECO:0000256" key="2">
    <source>
        <dbReference type="ARBA" id="ARBA00022723"/>
    </source>
</evidence>
<comment type="caution">
    <text evidence="4">The sequence shown here is derived from an EMBL/GenBank/DDBJ whole genome shotgun (WGS) entry which is preliminary data.</text>
</comment>
<dbReference type="Gene3D" id="3.40.190.10">
    <property type="entry name" value="Periplasmic binding protein-like II"/>
    <property type="match status" value="2"/>
</dbReference>
<dbReference type="PROSITE" id="PS51257">
    <property type="entry name" value="PROKAR_LIPOPROTEIN"/>
    <property type="match status" value="1"/>
</dbReference>
<dbReference type="InterPro" id="IPR044084">
    <property type="entry name" value="AvModA-like_subst-bd"/>
</dbReference>
<dbReference type="InterPro" id="IPR050682">
    <property type="entry name" value="ModA/WtpA"/>
</dbReference>
<dbReference type="PANTHER" id="PTHR30632:SF14">
    <property type="entry name" value="TUNGSTATE_MOLYBDATE_CHROMATE-BINDING PROTEIN MODA"/>
    <property type="match status" value="1"/>
</dbReference>
<reference evidence="4 5" key="1">
    <citation type="submission" date="2019-05" db="EMBL/GenBank/DDBJ databases">
        <title>Flagellimonas sp. AsT0115, sp. nov., isolated from a marine red algae, Asparagopsis taxiformis.</title>
        <authorList>
            <person name="Kim J."/>
            <person name="Jeong S.E."/>
            <person name="Jeon C.O."/>
        </authorList>
    </citation>
    <scope>NUCLEOTIDE SEQUENCE [LARGE SCALE GENOMIC DNA]</scope>
    <source>
        <strain evidence="4 5">AsT0115</strain>
    </source>
</reference>
<evidence type="ECO:0000256" key="3">
    <source>
        <dbReference type="ARBA" id="ARBA00022729"/>
    </source>
</evidence>
<name>A0ABY2WP19_9FLAO</name>
<dbReference type="Pfam" id="PF13531">
    <property type="entry name" value="SBP_bac_11"/>
    <property type="match status" value="1"/>
</dbReference>
<accession>A0ABY2WP19</accession>
<evidence type="ECO:0000256" key="1">
    <source>
        <dbReference type="ARBA" id="ARBA00009175"/>
    </source>
</evidence>
<dbReference type="EMBL" id="VCNI01000001">
    <property type="protein sequence ID" value="TMU56747.1"/>
    <property type="molecule type" value="Genomic_DNA"/>
</dbReference>
<sequence>MNKVHLLILLAILFVLGLGCNPRGNSDKLTIAVSSNMQYSIEEIAAKYTEHTGIACDLVVGSSGKLTAQIMEGAPFDVFLSADMKYPQMLYQKGHAKAAPKIYALGKLVLFASNKEIVPKLEFLKNDSIAHIALANPKTAPYGRAAMEVLEHNGLVYSVKDKLVYGESVSQTNQFMSTGAAQMGFTAKSTLIGTPLSQQGHWIALDTNSYTPIQQGIVMLEDDTAQDRASLSFLEFIFTEEAQEILKKYGYSTHE</sequence>
<keyword evidence="5" id="KW-1185">Reference proteome</keyword>
<comment type="similarity">
    <text evidence="1">Belongs to the bacterial solute-binding protein ModA family.</text>
</comment>
<protein>
    <submittedName>
        <fullName evidence="4">Molybdate ABC transporter substrate-binding protein</fullName>
    </submittedName>
</protein>
<dbReference type="CDD" id="cd13539">
    <property type="entry name" value="PBP2_AvModA"/>
    <property type="match status" value="1"/>
</dbReference>
<evidence type="ECO:0000313" key="5">
    <source>
        <dbReference type="Proteomes" id="UP000751614"/>
    </source>
</evidence>
<evidence type="ECO:0000313" key="4">
    <source>
        <dbReference type="EMBL" id="TMU56747.1"/>
    </source>
</evidence>
<keyword evidence="2" id="KW-0479">Metal-binding</keyword>
<dbReference type="Proteomes" id="UP000751614">
    <property type="component" value="Unassembled WGS sequence"/>
</dbReference>
<dbReference type="SUPFAM" id="SSF53850">
    <property type="entry name" value="Periplasmic binding protein-like II"/>
    <property type="match status" value="1"/>
</dbReference>
<gene>
    <name evidence="4" type="primary">modA</name>
    <name evidence="4" type="ORF">FGG15_04165</name>
</gene>
<organism evidence="4 5">
    <name type="scientific">Flagellimonas algicola</name>
    <dbReference type="NCBI Taxonomy" id="2583815"/>
    <lineage>
        <taxon>Bacteria</taxon>
        <taxon>Pseudomonadati</taxon>
        <taxon>Bacteroidota</taxon>
        <taxon>Flavobacteriia</taxon>
        <taxon>Flavobacteriales</taxon>
        <taxon>Flavobacteriaceae</taxon>
        <taxon>Flagellimonas</taxon>
    </lineage>
</organism>
<dbReference type="RefSeq" id="WP_138833515.1">
    <property type="nucleotide sequence ID" value="NZ_VCNI01000001.1"/>
</dbReference>
<proteinExistence type="inferred from homology"/>
<dbReference type="InterPro" id="IPR005950">
    <property type="entry name" value="ModA"/>
</dbReference>
<keyword evidence="3" id="KW-0732">Signal</keyword>
<dbReference type="NCBIfam" id="TIGR01256">
    <property type="entry name" value="modA"/>
    <property type="match status" value="1"/>
</dbReference>
<dbReference type="PIRSF" id="PIRSF004846">
    <property type="entry name" value="ModA"/>
    <property type="match status" value="1"/>
</dbReference>